<evidence type="ECO:0000256" key="2">
    <source>
        <dbReference type="ARBA" id="ARBA00009544"/>
    </source>
</evidence>
<feature type="region of interest" description="Disordered" evidence="6">
    <location>
        <begin position="1"/>
        <end position="38"/>
    </location>
</feature>
<proteinExistence type="inferred from homology"/>
<evidence type="ECO:0000256" key="5">
    <source>
        <dbReference type="ARBA" id="ARBA00023157"/>
    </source>
</evidence>
<evidence type="ECO:0000256" key="4">
    <source>
        <dbReference type="ARBA" id="ARBA00022978"/>
    </source>
</evidence>
<feature type="region of interest" description="Disordered" evidence="6">
    <location>
        <begin position="235"/>
        <end position="285"/>
    </location>
</feature>
<evidence type="ECO:0000256" key="6">
    <source>
        <dbReference type="SAM" id="MobiDB-lite"/>
    </source>
</evidence>
<dbReference type="AlphaFoldDB" id="D0P0C7"/>
<dbReference type="HOGENOM" id="CLU_910509_0_0_1"/>
<comment type="similarity">
    <text evidence="2">Belongs to the elicitin family.</text>
</comment>
<evidence type="ECO:0000256" key="3">
    <source>
        <dbReference type="ARBA" id="ARBA00022525"/>
    </source>
</evidence>
<gene>
    <name evidence="7" type="ORF">PITG_19604</name>
</gene>
<feature type="compositionally biased region" description="Low complexity" evidence="6">
    <location>
        <begin position="237"/>
        <end position="285"/>
    </location>
</feature>
<dbReference type="InterPro" id="IPR036470">
    <property type="entry name" value="Elicitin_sf"/>
</dbReference>
<dbReference type="Pfam" id="PF00964">
    <property type="entry name" value="Elicitin"/>
    <property type="match status" value="1"/>
</dbReference>
<dbReference type="GO" id="GO:0005576">
    <property type="term" value="C:extracellular region"/>
    <property type="evidence" value="ECO:0007669"/>
    <property type="project" value="UniProtKB-SubCell"/>
</dbReference>
<evidence type="ECO:0000256" key="1">
    <source>
        <dbReference type="ARBA" id="ARBA00004613"/>
    </source>
</evidence>
<dbReference type="KEGG" id="pif:PITG_19604"/>
<dbReference type="GO" id="GO:0052040">
    <property type="term" value="P:symbiont-mediated perturbation of host programmed cell death"/>
    <property type="evidence" value="ECO:0007669"/>
    <property type="project" value="UniProtKB-KW"/>
</dbReference>
<dbReference type="VEuPathDB" id="FungiDB:PITG_19604"/>
<keyword evidence="8" id="KW-1185">Reference proteome</keyword>
<evidence type="ECO:0000313" key="8">
    <source>
        <dbReference type="Proteomes" id="UP000006643"/>
    </source>
</evidence>
<dbReference type="InterPro" id="IPR002200">
    <property type="entry name" value="Elicitin"/>
</dbReference>
<organism evidence="7 8">
    <name type="scientific">Phytophthora infestans (strain T30-4)</name>
    <name type="common">Potato late blight agent</name>
    <dbReference type="NCBI Taxonomy" id="403677"/>
    <lineage>
        <taxon>Eukaryota</taxon>
        <taxon>Sar</taxon>
        <taxon>Stramenopiles</taxon>
        <taxon>Oomycota</taxon>
        <taxon>Peronosporomycetes</taxon>
        <taxon>Peronosporales</taxon>
        <taxon>Peronosporaceae</taxon>
        <taxon>Phytophthora</taxon>
    </lineage>
</organism>
<dbReference type="STRING" id="403677.D0P0C7"/>
<name>D0P0C7_PHYIT</name>
<keyword evidence="3" id="KW-0964">Secreted</keyword>
<dbReference type="eggNOG" id="ENOG502S6H3">
    <property type="taxonomic scope" value="Eukaryota"/>
</dbReference>
<comment type="subcellular location">
    <subcellularLocation>
        <location evidence="1">Secreted</location>
    </subcellularLocation>
</comment>
<dbReference type="GeneID" id="9467109"/>
<dbReference type="EMBL" id="DS028216">
    <property type="protein sequence ID" value="EEY70305.1"/>
    <property type="molecule type" value="Genomic_DNA"/>
</dbReference>
<sequence>MVKEGKPQLTQELGSQSSSTYSQYTSPFSSPASTGWDDGDDLLIGAPIRMKQNRQEYFPSNCDPVVPSSQKLQPPTSSPFSRFIVHQRKRRQDGRTGRPHLSILLEPSIRLLVVRTTVPPAKMKTAFVSAAVLIAAAAYSSAADCDMAKIEGLLYPNATQGLADCENATGIDIFAVGQFPTTEQVTQLSRNVDCADYLNQINQVANAEIQCNVTIEGVPVNFGKLIADFLTGKTGNESDSGSGSIEIPSESASGSVGSGSANLDSSATNSGSTAASDSSGSSGASSAQAFSFIAYGIAAVAAMALQ</sequence>
<feature type="compositionally biased region" description="Low complexity" evidence="6">
    <location>
        <begin position="15"/>
        <end position="31"/>
    </location>
</feature>
<evidence type="ECO:0000313" key="7">
    <source>
        <dbReference type="EMBL" id="EEY70305.1"/>
    </source>
</evidence>
<dbReference type="SUPFAM" id="SSF48647">
    <property type="entry name" value="Fungal elicitin"/>
    <property type="match status" value="1"/>
</dbReference>
<dbReference type="SMART" id="SM01187">
    <property type="entry name" value="Elicitin"/>
    <property type="match status" value="1"/>
</dbReference>
<accession>D0P0C7</accession>
<keyword evidence="4" id="KW-0928">Hypersensitive response elicitation</keyword>
<dbReference type="OrthoDB" id="163896at2759"/>
<dbReference type="InParanoid" id="D0P0C7"/>
<dbReference type="Proteomes" id="UP000006643">
    <property type="component" value="Unassembled WGS sequence"/>
</dbReference>
<dbReference type="Gene3D" id="1.10.239.10">
    <property type="entry name" value="Elicitin domain"/>
    <property type="match status" value="1"/>
</dbReference>
<protein>
    <submittedName>
        <fullName evidence="7">Elicitin-like protein</fullName>
    </submittedName>
</protein>
<keyword evidence="5" id="KW-1015">Disulfide bond</keyword>
<dbReference type="RefSeq" id="XP_002996927.1">
    <property type="nucleotide sequence ID" value="XM_002996881.1"/>
</dbReference>
<reference evidence="8" key="1">
    <citation type="journal article" date="2009" name="Nature">
        <title>Genome sequence and analysis of the Irish potato famine pathogen Phytophthora infestans.</title>
        <authorList>
            <consortium name="The Broad Institute Genome Sequencing Platform"/>
            <person name="Haas B.J."/>
            <person name="Kamoun S."/>
            <person name="Zody M.C."/>
            <person name="Jiang R.H."/>
            <person name="Handsaker R.E."/>
            <person name="Cano L.M."/>
            <person name="Grabherr M."/>
            <person name="Kodira C.D."/>
            <person name="Raffaele S."/>
            <person name="Torto-Alalibo T."/>
            <person name="Bozkurt T.O."/>
            <person name="Ah-Fong A.M."/>
            <person name="Alvarado L."/>
            <person name="Anderson V.L."/>
            <person name="Armstrong M.R."/>
            <person name="Avrova A."/>
            <person name="Baxter L."/>
            <person name="Beynon J."/>
            <person name="Boevink P.C."/>
            <person name="Bollmann S.R."/>
            <person name="Bos J.I."/>
            <person name="Bulone V."/>
            <person name="Cai G."/>
            <person name="Cakir C."/>
            <person name="Carrington J.C."/>
            <person name="Chawner M."/>
            <person name="Conti L."/>
            <person name="Costanzo S."/>
            <person name="Ewan R."/>
            <person name="Fahlgren N."/>
            <person name="Fischbach M.A."/>
            <person name="Fugelstad J."/>
            <person name="Gilroy E.M."/>
            <person name="Gnerre S."/>
            <person name="Green P.J."/>
            <person name="Grenville-Briggs L.J."/>
            <person name="Griffith J."/>
            <person name="Grunwald N.J."/>
            <person name="Horn K."/>
            <person name="Horner N.R."/>
            <person name="Hu C.H."/>
            <person name="Huitema E."/>
            <person name="Jeong D.H."/>
            <person name="Jones A.M."/>
            <person name="Jones J.D."/>
            <person name="Jones R.W."/>
            <person name="Karlsson E.K."/>
            <person name="Kunjeti S.G."/>
            <person name="Lamour K."/>
            <person name="Liu Z."/>
            <person name="Ma L."/>
            <person name="Maclean D."/>
            <person name="Chibucos M.C."/>
            <person name="McDonald H."/>
            <person name="McWalters J."/>
            <person name="Meijer H.J."/>
            <person name="Morgan W."/>
            <person name="Morris P.F."/>
            <person name="Munro C.A."/>
            <person name="O'Neill K."/>
            <person name="Ospina-Giraldo M."/>
            <person name="Pinzon A."/>
            <person name="Pritchard L."/>
            <person name="Ramsahoye B."/>
            <person name="Ren Q."/>
            <person name="Restrepo S."/>
            <person name="Roy S."/>
            <person name="Sadanandom A."/>
            <person name="Savidor A."/>
            <person name="Schornack S."/>
            <person name="Schwartz D.C."/>
            <person name="Schumann U.D."/>
            <person name="Schwessinger B."/>
            <person name="Seyer L."/>
            <person name="Sharpe T."/>
            <person name="Silvar C."/>
            <person name="Song J."/>
            <person name="Studholme D.J."/>
            <person name="Sykes S."/>
            <person name="Thines M."/>
            <person name="van de Vondervoort P.J."/>
            <person name="Phuntumart V."/>
            <person name="Wawra S."/>
            <person name="Weide R."/>
            <person name="Win J."/>
            <person name="Young C."/>
            <person name="Zhou S."/>
            <person name="Fry W."/>
            <person name="Meyers B.C."/>
            <person name="van West P."/>
            <person name="Ristaino J."/>
            <person name="Govers F."/>
            <person name="Birch P.R."/>
            <person name="Whisson S.C."/>
            <person name="Judelson H.S."/>
            <person name="Nusbaum C."/>
        </authorList>
    </citation>
    <scope>NUCLEOTIDE SEQUENCE [LARGE SCALE GENOMIC DNA]</scope>
    <source>
        <strain evidence="8">T30-4</strain>
    </source>
</reference>